<evidence type="ECO:0000313" key="1">
    <source>
        <dbReference type="EMBL" id="JAH06478.1"/>
    </source>
</evidence>
<dbReference type="EMBL" id="GBXM01102099">
    <property type="protein sequence ID" value="JAH06478.1"/>
    <property type="molecule type" value="Transcribed_RNA"/>
</dbReference>
<dbReference type="Gene3D" id="2.40.70.10">
    <property type="entry name" value="Acid Proteases"/>
    <property type="match status" value="1"/>
</dbReference>
<evidence type="ECO:0008006" key="2">
    <source>
        <dbReference type="Google" id="ProtNLM"/>
    </source>
</evidence>
<dbReference type="AlphaFoldDB" id="A0A0E9PRJ7"/>
<protein>
    <recommendedName>
        <fullName evidence="2">Aspartic peptidase DDI1-type domain-containing protein</fullName>
    </recommendedName>
</protein>
<sequence>MVMVRVNGVKLKMEADSAAAMSIISQRMYNKRFKKLKLRPSKVMLRDYSGKSIQVLGEMDVRVKCGTKS</sequence>
<reference evidence="1" key="2">
    <citation type="journal article" date="2015" name="Fish Shellfish Immunol.">
        <title>Early steps in the European eel (Anguilla anguilla)-Vibrio vulnificus interaction in the gills: Role of the RtxA13 toxin.</title>
        <authorList>
            <person name="Callol A."/>
            <person name="Pajuelo D."/>
            <person name="Ebbesson L."/>
            <person name="Teles M."/>
            <person name="MacKenzie S."/>
            <person name="Amaro C."/>
        </authorList>
    </citation>
    <scope>NUCLEOTIDE SEQUENCE</scope>
</reference>
<name>A0A0E9PRJ7_ANGAN</name>
<dbReference type="SUPFAM" id="SSF50630">
    <property type="entry name" value="Acid proteases"/>
    <property type="match status" value="1"/>
</dbReference>
<accession>A0A0E9PRJ7</accession>
<organism evidence="1">
    <name type="scientific">Anguilla anguilla</name>
    <name type="common">European freshwater eel</name>
    <name type="synonym">Muraena anguilla</name>
    <dbReference type="NCBI Taxonomy" id="7936"/>
    <lineage>
        <taxon>Eukaryota</taxon>
        <taxon>Metazoa</taxon>
        <taxon>Chordata</taxon>
        <taxon>Craniata</taxon>
        <taxon>Vertebrata</taxon>
        <taxon>Euteleostomi</taxon>
        <taxon>Actinopterygii</taxon>
        <taxon>Neopterygii</taxon>
        <taxon>Teleostei</taxon>
        <taxon>Anguilliformes</taxon>
        <taxon>Anguillidae</taxon>
        <taxon>Anguilla</taxon>
    </lineage>
</organism>
<reference evidence="1" key="1">
    <citation type="submission" date="2014-11" db="EMBL/GenBank/DDBJ databases">
        <authorList>
            <person name="Amaro Gonzalez C."/>
        </authorList>
    </citation>
    <scope>NUCLEOTIDE SEQUENCE</scope>
</reference>
<dbReference type="InterPro" id="IPR021109">
    <property type="entry name" value="Peptidase_aspartic_dom_sf"/>
</dbReference>
<proteinExistence type="predicted"/>